<feature type="binding site" evidence="3">
    <location>
        <position position="280"/>
    </location>
    <ligand>
        <name>CTP</name>
        <dbReference type="ChEBI" id="CHEBI:37563"/>
    </ligand>
</feature>
<dbReference type="GO" id="GO:0046872">
    <property type="term" value="F:metal ion binding"/>
    <property type="evidence" value="ECO:0007669"/>
    <property type="project" value="UniProtKB-KW"/>
</dbReference>
<dbReference type="OrthoDB" id="9802554at2"/>
<dbReference type="HAMAP" id="MF_02225">
    <property type="entry name" value="CoaBC"/>
    <property type="match status" value="1"/>
</dbReference>
<comment type="cofactor">
    <cofactor evidence="3">
        <name>FMN</name>
        <dbReference type="ChEBI" id="CHEBI:58210"/>
    </cofactor>
    <text evidence="3">Binds 1 FMN per subunit.</text>
</comment>
<feature type="domain" description="DNA/pantothenate metabolism flavoprotein C-terminal" evidence="6">
    <location>
        <begin position="188"/>
        <end position="396"/>
    </location>
</feature>
<dbReference type="InterPro" id="IPR007085">
    <property type="entry name" value="DNA/pantothenate-metab_flavo_C"/>
</dbReference>
<dbReference type="NCBIfam" id="TIGR00521">
    <property type="entry name" value="coaBC_dfp"/>
    <property type="match status" value="1"/>
</dbReference>
<dbReference type="InterPro" id="IPR036551">
    <property type="entry name" value="Flavin_trans-like"/>
</dbReference>
<keyword evidence="3" id="KW-0460">Magnesium</keyword>
<reference evidence="8" key="1">
    <citation type="submission" date="2016-10" db="EMBL/GenBank/DDBJ databases">
        <authorList>
            <person name="Varghese N."/>
            <person name="Submissions S."/>
        </authorList>
    </citation>
    <scope>NUCLEOTIDE SEQUENCE [LARGE SCALE GENOMIC DNA]</scope>
    <source>
        <strain evidence="8">DSM 25751</strain>
    </source>
</reference>
<keyword evidence="3" id="KW-0479">Metal-binding</keyword>
<comment type="catalytic activity">
    <reaction evidence="3 4">
        <text>N-[(R)-4-phosphopantothenoyl]-L-cysteine + H(+) = (R)-4'-phosphopantetheine + CO2</text>
        <dbReference type="Rhea" id="RHEA:16793"/>
        <dbReference type="ChEBI" id="CHEBI:15378"/>
        <dbReference type="ChEBI" id="CHEBI:16526"/>
        <dbReference type="ChEBI" id="CHEBI:59458"/>
        <dbReference type="ChEBI" id="CHEBI:61723"/>
        <dbReference type="EC" id="4.1.1.36"/>
    </reaction>
</comment>
<dbReference type="EC" id="6.3.2.5" evidence="3"/>
<comment type="similarity">
    <text evidence="3 4">In the C-terminal section; belongs to the PPC synthetase family.</text>
</comment>
<dbReference type="GO" id="GO:0010181">
    <property type="term" value="F:FMN binding"/>
    <property type="evidence" value="ECO:0007669"/>
    <property type="project" value="UniProtKB-UniRule"/>
</dbReference>
<keyword evidence="3 4" id="KW-0436">Ligase</keyword>
<evidence type="ECO:0000256" key="4">
    <source>
        <dbReference type="RuleBase" id="RU364078"/>
    </source>
</evidence>
<dbReference type="GO" id="GO:0004633">
    <property type="term" value="F:phosphopantothenoylcysteine decarboxylase activity"/>
    <property type="evidence" value="ECO:0007669"/>
    <property type="project" value="UniProtKB-UniRule"/>
</dbReference>
<dbReference type="EMBL" id="FNYW01000001">
    <property type="protein sequence ID" value="SEI47693.1"/>
    <property type="molecule type" value="Genomic_DNA"/>
</dbReference>
<comment type="similarity">
    <text evidence="3 4">In the N-terminal section; belongs to the HFCD (homo-oligomeric flavin containing Cys decarboxylase) superfamily.</text>
</comment>
<organism evidence="7 8">
    <name type="scientific">Alkalibacterium gilvum</name>
    <dbReference type="NCBI Taxonomy" id="1130080"/>
    <lineage>
        <taxon>Bacteria</taxon>
        <taxon>Bacillati</taxon>
        <taxon>Bacillota</taxon>
        <taxon>Bacilli</taxon>
        <taxon>Lactobacillales</taxon>
        <taxon>Carnobacteriaceae</taxon>
        <taxon>Alkalibacterium</taxon>
    </lineage>
</organism>
<evidence type="ECO:0000313" key="7">
    <source>
        <dbReference type="EMBL" id="SEI47693.1"/>
    </source>
</evidence>
<comment type="pathway">
    <text evidence="3 4">Cofactor biosynthesis; coenzyme A biosynthesis; CoA from (R)-pantothenate: step 2/5.</text>
</comment>
<protein>
    <recommendedName>
        <fullName evidence="3">Coenzyme A biosynthesis bifunctional protein CoaBC</fullName>
    </recommendedName>
    <alternativeName>
        <fullName evidence="3">DNA/pantothenate metabolism flavoprotein</fullName>
    </alternativeName>
    <alternativeName>
        <fullName evidence="3">Phosphopantothenoylcysteine synthetase/decarboxylase</fullName>
        <shortName evidence="3">PPCS-PPCDC</shortName>
    </alternativeName>
    <domain>
        <recommendedName>
            <fullName evidence="3">Phosphopantothenoylcysteine decarboxylase</fullName>
            <shortName evidence="3">PPC decarboxylase</shortName>
            <shortName evidence="3">PPC-DC</shortName>
            <ecNumber evidence="3">4.1.1.36</ecNumber>
        </recommendedName>
        <alternativeName>
            <fullName evidence="3">CoaC</fullName>
        </alternativeName>
    </domain>
    <domain>
        <recommendedName>
            <fullName evidence="3">Phosphopantothenate--cysteine ligase</fullName>
            <ecNumber evidence="3">6.3.2.5</ecNumber>
        </recommendedName>
        <alternativeName>
            <fullName evidence="3">CoaB</fullName>
        </alternativeName>
        <alternativeName>
            <fullName evidence="3">Phosphopantothenoylcysteine synthetase</fullName>
            <shortName evidence="3">PPC synthetase</shortName>
            <shortName evidence="3">PPC-S</shortName>
        </alternativeName>
    </domain>
</protein>
<comment type="caution">
    <text evidence="3">Lacks conserved residue(s) required for the propagation of feature annotation.</text>
</comment>
<dbReference type="SUPFAM" id="SSF102645">
    <property type="entry name" value="CoaB-like"/>
    <property type="match status" value="1"/>
</dbReference>
<evidence type="ECO:0000256" key="2">
    <source>
        <dbReference type="ARBA" id="ARBA00023239"/>
    </source>
</evidence>
<dbReference type="SUPFAM" id="SSF52507">
    <property type="entry name" value="Homo-oligomeric flavin-containing Cys decarboxylases, HFCD"/>
    <property type="match status" value="1"/>
</dbReference>
<dbReference type="UniPathway" id="UPA00241">
    <property type="reaction ID" value="UER00353"/>
</dbReference>
<keyword evidence="3 4" id="KW-0288">FMN</keyword>
<dbReference type="Pfam" id="PF02441">
    <property type="entry name" value="Flavoprotein"/>
    <property type="match status" value="1"/>
</dbReference>
<keyword evidence="1 3" id="KW-0210">Decarboxylase</keyword>
<evidence type="ECO:0000256" key="1">
    <source>
        <dbReference type="ARBA" id="ARBA00022793"/>
    </source>
</evidence>
<evidence type="ECO:0000313" key="8">
    <source>
        <dbReference type="Proteomes" id="UP000198564"/>
    </source>
</evidence>
<evidence type="ECO:0000259" key="5">
    <source>
        <dbReference type="Pfam" id="PF02441"/>
    </source>
</evidence>
<dbReference type="AlphaFoldDB" id="A0A1H6QVW0"/>
<dbReference type="PANTHER" id="PTHR14359:SF6">
    <property type="entry name" value="PHOSPHOPANTOTHENOYLCYSTEINE DECARBOXYLASE"/>
    <property type="match status" value="1"/>
</dbReference>
<comment type="catalytic activity">
    <reaction evidence="3 4">
        <text>(R)-4'-phosphopantothenate + L-cysteine + CTP = N-[(R)-4-phosphopantothenoyl]-L-cysteine + CMP + diphosphate + H(+)</text>
        <dbReference type="Rhea" id="RHEA:19397"/>
        <dbReference type="ChEBI" id="CHEBI:10986"/>
        <dbReference type="ChEBI" id="CHEBI:15378"/>
        <dbReference type="ChEBI" id="CHEBI:33019"/>
        <dbReference type="ChEBI" id="CHEBI:35235"/>
        <dbReference type="ChEBI" id="CHEBI:37563"/>
        <dbReference type="ChEBI" id="CHEBI:59458"/>
        <dbReference type="ChEBI" id="CHEBI:60377"/>
        <dbReference type="EC" id="6.3.2.5"/>
    </reaction>
</comment>
<gene>
    <name evidence="3" type="primary">coaBC</name>
    <name evidence="7" type="ORF">SAMN04488113_10114</name>
</gene>
<comment type="function">
    <text evidence="3">Catalyzes two sequential steps in the biosynthesis of coenzyme A. In the first step cysteine is conjugated to 4'-phosphopantothenate to form 4-phosphopantothenoylcysteine. In the second step the latter compound is decarboxylated to form 4'-phosphopantotheine.</text>
</comment>
<dbReference type="InterPro" id="IPR003382">
    <property type="entry name" value="Flavoprotein"/>
</dbReference>
<dbReference type="EC" id="4.1.1.36" evidence="3"/>
<dbReference type="Gene3D" id="3.40.50.1950">
    <property type="entry name" value="Flavin prenyltransferase-like"/>
    <property type="match status" value="1"/>
</dbReference>
<feature type="binding site" evidence="3">
    <location>
        <position position="290"/>
    </location>
    <ligand>
        <name>CTP</name>
        <dbReference type="ChEBI" id="CHEBI:37563"/>
    </ligand>
</feature>
<feature type="region of interest" description="Phosphopantothenoylcysteine decarboxylase" evidence="3">
    <location>
        <begin position="1"/>
        <end position="192"/>
    </location>
</feature>
<dbReference type="InterPro" id="IPR005252">
    <property type="entry name" value="CoaBC"/>
</dbReference>
<feature type="region of interest" description="Phosphopantothenate--cysteine ligase" evidence="3">
    <location>
        <begin position="193"/>
        <end position="399"/>
    </location>
</feature>
<feature type="domain" description="Flavoprotein" evidence="5">
    <location>
        <begin position="5"/>
        <end position="173"/>
    </location>
</feature>
<dbReference type="Gene3D" id="3.40.50.10300">
    <property type="entry name" value="CoaB-like"/>
    <property type="match status" value="1"/>
</dbReference>
<dbReference type="PANTHER" id="PTHR14359">
    <property type="entry name" value="HOMO-OLIGOMERIC FLAVIN CONTAINING CYS DECARBOXYLASE FAMILY"/>
    <property type="match status" value="1"/>
</dbReference>
<dbReference type="Proteomes" id="UP000198564">
    <property type="component" value="Unassembled WGS sequence"/>
</dbReference>
<proteinExistence type="inferred from homology"/>
<keyword evidence="2 3" id="KW-0456">Lyase</keyword>
<comment type="pathway">
    <text evidence="3 4">Cofactor biosynthesis; coenzyme A biosynthesis; CoA from (R)-pantothenate: step 3/5.</text>
</comment>
<evidence type="ECO:0000259" key="6">
    <source>
        <dbReference type="Pfam" id="PF04127"/>
    </source>
</evidence>
<feature type="binding site" evidence="3">
    <location>
        <position position="324"/>
    </location>
    <ligand>
        <name>CTP</name>
        <dbReference type="ChEBI" id="CHEBI:37563"/>
    </ligand>
</feature>
<dbReference type="InterPro" id="IPR035929">
    <property type="entry name" value="CoaB-like_sf"/>
</dbReference>
<dbReference type="GO" id="GO:0015941">
    <property type="term" value="P:pantothenate catabolic process"/>
    <property type="evidence" value="ECO:0007669"/>
    <property type="project" value="InterPro"/>
</dbReference>
<dbReference type="GO" id="GO:0004632">
    <property type="term" value="F:phosphopantothenate--cysteine ligase activity"/>
    <property type="evidence" value="ECO:0007669"/>
    <property type="project" value="UniProtKB-UniRule"/>
</dbReference>
<dbReference type="GO" id="GO:0071513">
    <property type="term" value="C:phosphopantothenoylcysteine decarboxylase complex"/>
    <property type="evidence" value="ECO:0007669"/>
    <property type="project" value="TreeGrafter"/>
</dbReference>
<feature type="binding site" evidence="3">
    <location>
        <position position="338"/>
    </location>
    <ligand>
        <name>CTP</name>
        <dbReference type="ChEBI" id="CHEBI:37563"/>
    </ligand>
</feature>
<name>A0A1H6QVW0_9LACT</name>
<accession>A0A1H6QVW0</accession>
<keyword evidence="3 4" id="KW-0285">Flavoprotein</keyword>
<feature type="binding site" evidence="3">
    <location>
        <position position="342"/>
    </location>
    <ligand>
        <name>CTP</name>
        <dbReference type="ChEBI" id="CHEBI:37563"/>
    </ligand>
</feature>
<comment type="function">
    <text evidence="4">Catalyzes two steps in the biosynthesis of coenzyme A. In the first step cysteine is conjugated to 4'-phosphopantothenate to form 4-phosphopantothenoylcysteine, in the latter compound is decarboxylated to form 4'-phosphopantotheine.</text>
</comment>
<keyword evidence="8" id="KW-1185">Reference proteome</keyword>
<keyword evidence="3" id="KW-0511">Multifunctional enzyme</keyword>
<dbReference type="GO" id="GO:0015937">
    <property type="term" value="P:coenzyme A biosynthetic process"/>
    <property type="evidence" value="ECO:0007669"/>
    <property type="project" value="UniProtKB-UniRule"/>
</dbReference>
<dbReference type="RefSeq" id="WP_091631608.1">
    <property type="nucleotide sequence ID" value="NZ_FNYW01000001.1"/>
</dbReference>
<evidence type="ECO:0000256" key="3">
    <source>
        <dbReference type="HAMAP-Rule" id="MF_02225"/>
    </source>
</evidence>
<dbReference type="STRING" id="1130080.SAMN04488113_10114"/>
<dbReference type="Pfam" id="PF04127">
    <property type="entry name" value="DFP"/>
    <property type="match status" value="1"/>
</dbReference>
<comment type="cofactor">
    <cofactor evidence="3">
        <name>Mg(2+)</name>
        <dbReference type="ChEBI" id="CHEBI:18420"/>
    </cofactor>
</comment>
<sequence>MLNGKKVALYITGGIAVYKVVDLMRTLIKSGAQVRVAMTESATQFVSPLTFQVLSKHDVHTSIFLEKNPEQVDHIHFADWADLAIVAPLTANTLAKLANGIADNFVSSALLATTCPVFTIPAMNQHMYENPATQKNIEYLKNRQIYVMNPDEGFLAEGYSGKGRFPEQTRILDELQSFMRDRARYLPLKNKSVLITAGGTKERIDPVRYISNDSSGKMGHALAEAAYLNGADVTLVTSSSLPVSSNIKRISVESAAEMYESVSSRFDSSDILIMAAAVSDYSPETTSTKKMKKQDEMTLTFKKNKDILKEMGHRKKTNQCIVGFAAETDNINEYAKKKLIEKKADLIVANDIGKDDRGFNVDKNEVTFFSTQSEPQIIPLKEKIEIAKDVIDWIIKFIN</sequence>